<keyword evidence="7" id="KW-0819">tRNA processing</keyword>
<dbReference type="GO" id="GO:0046872">
    <property type="term" value="F:metal ion binding"/>
    <property type="evidence" value="ECO:0007669"/>
    <property type="project" value="UniProtKB-KW"/>
</dbReference>
<feature type="compositionally biased region" description="Basic and acidic residues" evidence="16">
    <location>
        <begin position="310"/>
        <end position="334"/>
    </location>
</feature>
<feature type="compositionally biased region" description="Basic residues" evidence="16">
    <location>
        <begin position="365"/>
        <end position="374"/>
    </location>
</feature>
<dbReference type="Proteomes" id="UP000199497">
    <property type="component" value="Unassembled WGS sequence"/>
</dbReference>
<comment type="cofactor">
    <cofactor evidence="2">
        <name>Zn(2+)</name>
        <dbReference type="ChEBI" id="CHEBI:29105"/>
    </cofactor>
</comment>
<evidence type="ECO:0000259" key="17">
    <source>
        <dbReference type="PROSITE" id="PS50126"/>
    </source>
</evidence>
<comment type="similarity">
    <text evidence="4">Belongs to the RNase E/G family.</text>
</comment>
<evidence type="ECO:0000256" key="16">
    <source>
        <dbReference type="SAM" id="MobiDB-lite"/>
    </source>
</evidence>
<feature type="region of interest" description="Disordered" evidence="16">
    <location>
        <begin position="1"/>
        <end position="31"/>
    </location>
</feature>
<dbReference type="PANTHER" id="PTHR30001:SF0">
    <property type="entry name" value="RIBONUCLEASE G"/>
    <property type="match status" value="1"/>
</dbReference>
<evidence type="ECO:0000256" key="1">
    <source>
        <dbReference type="ARBA" id="ARBA00001946"/>
    </source>
</evidence>
<dbReference type="CDD" id="cd04453">
    <property type="entry name" value="S1_RNase_E"/>
    <property type="match status" value="1"/>
</dbReference>
<feature type="region of interest" description="Disordered" evidence="16">
    <location>
        <begin position="866"/>
        <end position="1084"/>
    </location>
</feature>
<sequence length="1084" mass="115179">MLNRETSAGEAGGSSATSGQDERAQAQSAQRTFEMPAKLRVHALAKMLGVTSREVIATLGELGEAVRSAQSNITREVALDVVRSLRPDRIQPESSGESERPTSEESSSEAGSAGGGAAEESGANRAGVAAESVSTAVADTSTATTDDGEGAAVTGDNAATGEVSATAETRTDGATTTGDGASDNSALAPTFAAPQAMFLPPSEPSRAARPKASEEEPERSDSERSEASTSAEDAEQEQPESGSARRRRRRGRRGRGRGRGGEGEYADSSAVVSSGETTAESAEDGEAAERTKGSDKSGRDQKKDKKNKKDKKDKSGEVDAKRSAHRGEGGRDSGTEDSGETVGGGAELGEATEEETTDSGAGGTSRRRRRRRRKSTGDSDNNAPTREDDPPNTVVHVRETSSDNGRQEAEDEVRAIKGSTRLEAKRQRRRDGREAGRKRAPVLSESEFLARRESVDRKMVVRENEGQTQVAVLEDDILVENFVTSSGSDSLVGNVYLGRVQNVLPSMEAAFVDIGRGRNAVLYAGEVDWEAAGLAGKSRRIEQALSTGDSVLVQVTKDPLGHKGARLTTQISLPGRFLVYVPGGGATGISRKLPDNERKRLKEILKRIVPEDSGVIIRTASEGTSEEALERDVRRLQAQWEVIRERSEASGAQAPQLLYAEPDLLIKVVRDLFTEDFSSLTVQGGQAWETIEAYVQHVAPDLLSRLSKHVGTKDVFTEYRVDEQISKALDRKVWLPSGGYLVVDRTEAMTVIDVNTGKFTGSGGNLEETVTRNNLEAAEEIVRQLRLRDIGGIIVIDFIDMVLESNRDLVLRRLTECLGRDRTRHQVAEVTSLGLVQMTRKRVGTGLLEAYSSTCEHCRGRGVLVSTEPIDHSQHIPAAGGSRRGKQRSKPSQQAESAAETDEAAVAAATASAAESDGGAARTEGDGGSGSNSRSRRRQRRQTGSSAAERNDRPSTDTSESGVGERSASNGTSDRPVEPEVPSAPVATVEQPEEVAPAAENGTARNGAVPETRGRRKASRPTGIVGSDPQPVVLDSTERTAESVSGSAEAANTSSFEVSVGPVRRSGRRAAGRAAGPPAGSEEE</sequence>
<dbReference type="InterPro" id="IPR012340">
    <property type="entry name" value="NA-bd_OB-fold"/>
</dbReference>
<dbReference type="Pfam" id="PF10150">
    <property type="entry name" value="RNase_E_G"/>
    <property type="match status" value="1"/>
</dbReference>
<evidence type="ECO:0000256" key="6">
    <source>
        <dbReference type="ARBA" id="ARBA00022664"/>
    </source>
</evidence>
<feature type="compositionally biased region" description="Basic residues" evidence="16">
    <location>
        <begin position="244"/>
        <end position="258"/>
    </location>
</feature>
<feature type="compositionally biased region" description="Polar residues" evidence="16">
    <location>
        <begin position="270"/>
        <end position="280"/>
    </location>
</feature>
<evidence type="ECO:0000313" key="19">
    <source>
        <dbReference type="Proteomes" id="UP000199497"/>
    </source>
</evidence>
<evidence type="ECO:0000256" key="13">
    <source>
        <dbReference type="ARBA" id="ARBA00050524"/>
    </source>
</evidence>
<feature type="compositionally biased region" description="Low complexity" evidence="16">
    <location>
        <begin position="980"/>
        <end position="1000"/>
    </location>
</feature>
<comment type="cofactor">
    <cofactor evidence="1">
        <name>Mg(2+)</name>
        <dbReference type="ChEBI" id="CHEBI:18420"/>
    </cofactor>
</comment>
<reference evidence="19" key="1">
    <citation type="submission" date="2016-10" db="EMBL/GenBank/DDBJ databases">
        <authorList>
            <person name="Varghese N."/>
            <person name="Submissions S."/>
        </authorList>
    </citation>
    <scope>NUCLEOTIDE SEQUENCE [LARGE SCALE GENOMIC DNA]</scope>
    <source>
        <strain evidence="19">DSM 46732</strain>
    </source>
</reference>
<feature type="compositionally biased region" description="Polar residues" evidence="16">
    <location>
        <begin position="1042"/>
        <end position="1057"/>
    </location>
</feature>
<evidence type="ECO:0000256" key="11">
    <source>
        <dbReference type="ARBA" id="ARBA00022842"/>
    </source>
</evidence>
<name>A0A1H0U8W2_9ACTN</name>
<keyword evidence="5" id="KW-0963">Cytoplasm</keyword>
<dbReference type="Pfam" id="PF04760">
    <property type="entry name" value="IF2_N"/>
    <property type="match status" value="1"/>
</dbReference>
<evidence type="ECO:0000256" key="9">
    <source>
        <dbReference type="ARBA" id="ARBA00022801"/>
    </source>
</evidence>
<dbReference type="InterPro" id="IPR004659">
    <property type="entry name" value="RNase_E/G"/>
</dbReference>
<dbReference type="Gene3D" id="2.40.50.140">
    <property type="entry name" value="Nucleic acid-binding proteins"/>
    <property type="match status" value="1"/>
</dbReference>
<dbReference type="InterPro" id="IPR019307">
    <property type="entry name" value="RNA-bd_AU-1/RNase_E/G"/>
</dbReference>
<feature type="region of interest" description="Disordered" evidence="16">
    <location>
        <begin position="84"/>
        <end position="442"/>
    </location>
</feature>
<dbReference type="SMART" id="SM00316">
    <property type="entry name" value="S1"/>
    <property type="match status" value="1"/>
</dbReference>
<dbReference type="EMBL" id="FNJR01000006">
    <property type="protein sequence ID" value="SDP62428.1"/>
    <property type="molecule type" value="Genomic_DNA"/>
</dbReference>
<evidence type="ECO:0000256" key="7">
    <source>
        <dbReference type="ARBA" id="ARBA00022694"/>
    </source>
</evidence>
<dbReference type="OrthoDB" id="9804278at2"/>
<keyword evidence="8" id="KW-0479">Metal-binding</keyword>
<evidence type="ECO:0000256" key="5">
    <source>
        <dbReference type="ARBA" id="ARBA00022490"/>
    </source>
</evidence>
<dbReference type="PROSITE" id="PS50126">
    <property type="entry name" value="S1"/>
    <property type="match status" value="1"/>
</dbReference>
<feature type="domain" description="S1 motif" evidence="17">
    <location>
        <begin position="493"/>
        <end position="570"/>
    </location>
</feature>
<comment type="subcellular location">
    <subcellularLocation>
        <location evidence="3">Cytoplasm</location>
    </subcellularLocation>
</comment>
<evidence type="ECO:0000256" key="8">
    <source>
        <dbReference type="ARBA" id="ARBA00022723"/>
    </source>
</evidence>
<dbReference type="InterPro" id="IPR003029">
    <property type="entry name" value="S1_domain"/>
</dbReference>
<dbReference type="AlphaFoldDB" id="A0A1H0U8W2"/>
<keyword evidence="10" id="KW-0862">Zinc</keyword>
<feature type="compositionally biased region" description="Polar residues" evidence="16">
    <location>
        <begin position="956"/>
        <end position="973"/>
    </location>
</feature>
<keyword evidence="6" id="KW-0507">mRNA processing</keyword>
<feature type="compositionally biased region" description="Basic and acidic residues" evidence="16">
    <location>
        <begin position="84"/>
        <end position="103"/>
    </location>
</feature>
<dbReference type="GO" id="GO:0003723">
    <property type="term" value="F:RNA binding"/>
    <property type="evidence" value="ECO:0007669"/>
    <property type="project" value="UniProtKB-KW"/>
</dbReference>
<feature type="compositionally biased region" description="Low complexity" evidence="16">
    <location>
        <begin position="118"/>
        <end position="156"/>
    </location>
</feature>
<evidence type="ECO:0000256" key="15">
    <source>
        <dbReference type="ARBA" id="ARBA00072999"/>
    </source>
</evidence>
<evidence type="ECO:0000256" key="12">
    <source>
        <dbReference type="ARBA" id="ARBA00022884"/>
    </source>
</evidence>
<dbReference type="GO" id="GO:0006364">
    <property type="term" value="P:rRNA processing"/>
    <property type="evidence" value="ECO:0007669"/>
    <property type="project" value="TreeGrafter"/>
</dbReference>
<evidence type="ECO:0000256" key="2">
    <source>
        <dbReference type="ARBA" id="ARBA00001947"/>
    </source>
</evidence>
<dbReference type="GO" id="GO:0006397">
    <property type="term" value="P:mRNA processing"/>
    <property type="evidence" value="ECO:0007669"/>
    <property type="project" value="UniProtKB-KW"/>
</dbReference>
<evidence type="ECO:0000256" key="4">
    <source>
        <dbReference type="ARBA" id="ARBA00005522"/>
    </source>
</evidence>
<keyword evidence="9" id="KW-0378">Hydrolase</keyword>
<dbReference type="GO" id="GO:0005737">
    <property type="term" value="C:cytoplasm"/>
    <property type="evidence" value="ECO:0007669"/>
    <property type="project" value="UniProtKB-SubCell"/>
</dbReference>
<keyword evidence="19" id="KW-1185">Reference proteome</keyword>
<dbReference type="NCBIfam" id="TIGR00757">
    <property type="entry name" value="RNaseEG"/>
    <property type="match status" value="1"/>
</dbReference>
<dbReference type="GO" id="GO:0008995">
    <property type="term" value="F:ribonuclease E activity"/>
    <property type="evidence" value="ECO:0007669"/>
    <property type="project" value="UniProtKB-EC"/>
</dbReference>
<evidence type="ECO:0000256" key="10">
    <source>
        <dbReference type="ARBA" id="ARBA00022833"/>
    </source>
</evidence>
<accession>A0A1H0U8W2</accession>
<keyword evidence="11" id="KW-0460">Magnesium</keyword>
<feature type="compositionally biased region" description="Low complexity" evidence="16">
    <location>
        <begin position="165"/>
        <end position="183"/>
    </location>
</feature>
<keyword evidence="12" id="KW-0694">RNA-binding</keyword>
<comment type="catalytic activity">
    <reaction evidence="13">
        <text>Endonucleolytic cleavage of single-stranded RNA in A- and U-rich regions.</text>
        <dbReference type="EC" id="3.1.26.12"/>
    </reaction>
</comment>
<organism evidence="18 19">
    <name type="scientific">Actinopolyspora xinjiangensis</name>
    <dbReference type="NCBI Taxonomy" id="405564"/>
    <lineage>
        <taxon>Bacteria</taxon>
        <taxon>Bacillati</taxon>
        <taxon>Actinomycetota</taxon>
        <taxon>Actinomycetes</taxon>
        <taxon>Actinopolysporales</taxon>
        <taxon>Actinopolysporaceae</taxon>
        <taxon>Actinopolyspora</taxon>
    </lineage>
</organism>
<feature type="compositionally biased region" description="Basic and acidic residues" evidence="16">
    <location>
        <begin position="287"/>
        <end position="303"/>
    </location>
</feature>
<protein>
    <recommendedName>
        <fullName evidence="15">Ribonuclease E</fullName>
        <ecNumber evidence="14">3.1.26.12</ecNumber>
    </recommendedName>
</protein>
<feature type="compositionally biased region" description="Low complexity" evidence="16">
    <location>
        <begin position="892"/>
        <end position="921"/>
    </location>
</feature>
<dbReference type="Gene3D" id="1.10.10.2480">
    <property type="match status" value="1"/>
</dbReference>
<gene>
    <name evidence="18" type="ORF">SAMN04487905_106119</name>
</gene>
<evidence type="ECO:0000313" key="18">
    <source>
        <dbReference type="EMBL" id="SDP62428.1"/>
    </source>
</evidence>
<feature type="compositionally biased region" description="Basic and acidic residues" evidence="16">
    <location>
        <begin position="396"/>
        <end position="437"/>
    </location>
</feature>
<dbReference type="EC" id="3.1.26.12" evidence="14"/>
<evidence type="ECO:0000256" key="14">
    <source>
        <dbReference type="ARBA" id="ARBA00066879"/>
    </source>
</evidence>
<feature type="compositionally biased region" description="Basic and acidic residues" evidence="16">
    <location>
        <begin position="211"/>
        <end position="226"/>
    </location>
</feature>
<dbReference type="STRING" id="405564.SAMN04487905_106119"/>
<dbReference type="GO" id="GO:0008033">
    <property type="term" value="P:tRNA processing"/>
    <property type="evidence" value="ECO:0007669"/>
    <property type="project" value="UniProtKB-KW"/>
</dbReference>
<feature type="compositionally biased region" description="Low complexity" evidence="16">
    <location>
        <begin position="1072"/>
        <end position="1084"/>
    </location>
</feature>
<dbReference type="InterPro" id="IPR006847">
    <property type="entry name" value="IF2_N"/>
</dbReference>
<proteinExistence type="inferred from homology"/>
<evidence type="ECO:0000256" key="3">
    <source>
        <dbReference type="ARBA" id="ARBA00004496"/>
    </source>
</evidence>
<dbReference type="PANTHER" id="PTHR30001">
    <property type="entry name" value="RIBONUCLEASE"/>
    <property type="match status" value="1"/>
</dbReference>
<dbReference type="SUPFAM" id="SSF50249">
    <property type="entry name" value="Nucleic acid-binding proteins"/>
    <property type="match status" value="1"/>
</dbReference>
<dbReference type="FunFam" id="2.40.50.140:FF:000066">
    <property type="entry name" value="Ribonuclease E"/>
    <property type="match status" value="1"/>
</dbReference>
<feature type="compositionally biased region" description="Low complexity" evidence="16">
    <location>
        <begin position="1"/>
        <end position="19"/>
    </location>
</feature>